<dbReference type="GO" id="GO:0006352">
    <property type="term" value="P:DNA-templated transcription initiation"/>
    <property type="evidence" value="ECO:0007669"/>
    <property type="project" value="InterPro"/>
</dbReference>
<sequence>MDDASKGQRSKKEVKGLFSAMQSSGLSKGADVELDAAAMLESLIDQYERAVTQFAYTYVKDWGAAQDISQEVFIKIYEKLDSFQHRSSMKTWIFSITANQCKDYLRSLEGKKRKLSSFVQNIFTQNDEKTPEQIIEEKQSNDSLAQDVLSLPVKYREIIILYYYEELNTNEIASLLDISGSTVRTRLDRARKQLKDLNEGREGNGR</sequence>
<evidence type="ECO:0000313" key="7">
    <source>
        <dbReference type="EMBL" id="RLQ94794.1"/>
    </source>
</evidence>
<dbReference type="InterPro" id="IPR013249">
    <property type="entry name" value="RNA_pol_sigma70_r4_t2"/>
</dbReference>
<dbReference type="SUPFAM" id="SSF88659">
    <property type="entry name" value="Sigma3 and sigma4 domains of RNA polymerase sigma factors"/>
    <property type="match status" value="1"/>
</dbReference>
<dbReference type="InterPro" id="IPR014284">
    <property type="entry name" value="RNA_pol_sigma-70_dom"/>
</dbReference>
<dbReference type="InterPro" id="IPR013325">
    <property type="entry name" value="RNA_pol_sigma_r2"/>
</dbReference>
<dbReference type="NCBIfam" id="TIGR02937">
    <property type="entry name" value="sigma70-ECF"/>
    <property type="match status" value="1"/>
</dbReference>
<evidence type="ECO:0000256" key="1">
    <source>
        <dbReference type="ARBA" id="ARBA00010641"/>
    </source>
</evidence>
<dbReference type="PANTHER" id="PTHR43133:SF60">
    <property type="entry name" value="RNA POLYMERASE SIGMA FACTOR SIGV"/>
    <property type="match status" value="1"/>
</dbReference>
<keyword evidence="8" id="KW-1185">Reference proteome</keyword>
<dbReference type="CDD" id="cd06171">
    <property type="entry name" value="Sigma70_r4"/>
    <property type="match status" value="1"/>
</dbReference>
<dbReference type="InterPro" id="IPR013324">
    <property type="entry name" value="RNA_pol_sigma_r3/r4-like"/>
</dbReference>
<dbReference type="InterPro" id="IPR036388">
    <property type="entry name" value="WH-like_DNA-bd_sf"/>
</dbReference>
<protein>
    <submittedName>
        <fullName evidence="7">Sigma-70 family RNA polymerase sigma factor</fullName>
    </submittedName>
</protein>
<dbReference type="Gene3D" id="1.10.1740.10">
    <property type="match status" value="1"/>
</dbReference>
<comment type="caution">
    <text evidence="7">The sequence shown here is derived from an EMBL/GenBank/DDBJ whole genome shotgun (WGS) entry which is preliminary data.</text>
</comment>
<dbReference type="Gene3D" id="1.10.10.10">
    <property type="entry name" value="Winged helix-like DNA-binding domain superfamily/Winged helix DNA-binding domain"/>
    <property type="match status" value="1"/>
</dbReference>
<dbReference type="InterPro" id="IPR007627">
    <property type="entry name" value="RNA_pol_sigma70_r2"/>
</dbReference>
<evidence type="ECO:0000313" key="8">
    <source>
        <dbReference type="Proteomes" id="UP000276770"/>
    </source>
</evidence>
<dbReference type="Pfam" id="PF04542">
    <property type="entry name" value="Sigma70_r2"/>
    <property type="match status" value="1"/>
</dbReference>
<dbReference type="EMBL" id="RCVZ01000008">
    <property type="protein sequence ID" value="RLQ94794.1"/>
    <property type="molecule type" value="Genomic_DNA"/>
</dbReference>
<dbReference type="SUPFAM" id="SSF88946">
    <property type="entry name" value="Sigma2 domain of RNA polymerase sigma factors"/>
    <property type="match status" value="1"/>
</dbReference>
<dbReference type="GO" id="GO:0003677">
    <property type="term" value="F:DNA binding"/>
    <property type="evidence" value="ECO:0007669"/>
    <property type="project" value="InterPro"/>
</dbReference>
<keyword evidence="2" id="KW-0805">Transcription regulation</keyword>
<reference evidence="7 8" key="1">
    <citation type="submission" date="2018-10" db="EMBL/GenBank/DDBJ databases">
        <title>Falsibacillus sp. genome draft.</title>
        <authorList>
            <person name="Shi S."/>
        </authorList>
    </citation>
    <scope>NUCLEOTIDE SEQUENCE [LARGE SCALE GENOMIC DNA]</scope>
    <source>
        <strain evidence="7 8">GY 10110</strain>
    </source>
</reference>
<comment type="similarity">
    <text evidence="1">Belongs to the sigma-70 factor family. ECF subfamily.</text>
</comment>
<evidence type="ECO:0000256" key="2">
    <source>
        <dbReference type="ARBA" id="ARBA00023015"/>
    </source>
</evidence>
<evidence type="ECO:0000259" key="5">
    <source>
        <dbReference type="Pfam" id="PF04542"/>
    </source>
</evidence>
<evidence type="ECO:0000259" key="6">
    <source>
        <dbReference type="Pfam" id="PF08281"/>
    </source>
</evidence>
<organism evidence="7 8">
    <name type="scientific">Falsibacillus albus</name>
    <dbReference type="NCBI Taxonomy" id="2478915"/>
    <lineage>
        <taxon>Bacteria</taxon>
        <taxon>Bacillati</taxon>
        <taxon>Bacillota</taxon>
        <taxon>Bacilli</taxon>
        <taxon>Bacillales</taxon>
        <taxon>Bacillaceae</taxon>
        <taxon>Falsibacillus</taxon>
    </lineage>
</organism>
<accession>A0A3L7JX00</accession>
<dbReference type="AlphaFoldDB" id="A0A3L7JX00"/>
<proteinExistence type="inferred from homology"/>
<gene>
    <name evidence="7" type="ORF">D9X91_12425</name>
</gene>
<evidence type="ECO:0000256" key="4">
    <source>
        <dbReference type="ARBA" id="ARBA00023163"/>
    </source>
</evidence>
<evidence type="ECO:0000256" key="3">
    <source>
        <dbReference type="ARBA" id="ARBA00023082"/>
    </source>
</evidence>
<dbReference type="Proteomes" id="UP000276770">
    <property type="component" value="Unassembled WGS sequence"/>
</dbReference>
<dbReference type="GO" id="GO:0016987">
    <property type="term" value="F:sigma factor activity"/>
    <property type="evidence" value="ECO:0007669"/>
    <property type="project" value="UniProtKB-KW"/>
</dbReference>
<dbReference type="PANTHER" id="PTHR43133">
    <property type="entry name" value="RNA POLYMERASE ECF-TYPE SIGMA FACTO"/>
    <property type="match status" value="1"/>
</dbReference>
<feature type="domain" description="RNA polymerase sigma-70 region 2" evidence="5">
    <location>
        <begin position="43"/>
        <end position="107"/>
    </location>
</feature>
<keyword evidence="3" id="KW-0731">Sigma factor</keyword>
<keyword evidence="4" id="KW-0804">Transcription</keyword>
<feature type="domain" description="RNA polymerase sigma factor 70 region 4 type 2" evidence="6">
    <location>
        <begin position="150"/>
        <end position="194"/>
    </location>
</feature>
<dbReference type="InterPro" id="IPR039425">
    <property type="entry name" value="RNA_pol_sigma-70-like"/>
</dbReference>
<dbReference type="Pfam" id="PF08281">
    <property type="entry name" value="Sigma70_r4_2"/>
    <property type="match status" value="1"/>
</dbReference>
<name>A0A3L7JX00_9BACI</name>